<dbReference type="NCBIfam" id="TIGR00229">
    <property type="entry name" value="sensory_box"/>
    <property type="match status" value="1"/>
</dbReference>
<evidence type="ECO:0000256" key="1">
    <source>
        <dbReference type="SAM" id="Phobius"/>
    </source>
</evidence>
<sequence>MSATETRPVLPGRAAFIVSHYRLIVSGIYLLAALVMIPPAWVSMREIDRDIRSLAHERGTALFQMVELSREWNARHGGVYVPVTPDMQPNTYLHHPQRDITDQSGRQLTLVNPAYMTRQIADLAAAREGVRFHLTSLRPLRPGNEPDAWEASALGRFERVEASEQFDFLPDGAAGLPGPVYRYMAPLHVKQACMRCHAAQGYRVGDVRGGISVTIPAKRLEVLVSERNRQIWLLFGLVGFALAGLGHLLIWRARAALQHVARIHADQEQLIAERTRELSQAADEQRVAAAVFDSATAGLIVTDPQAHILRVNPAFCRMSGYSAAELIGQTPALLRSGRHDAAFYAQLREQLQREGSWQGELWNRRKDGEPFAVWLAISTIASGSTGECFVGSYTDITKRKEAEAIILHRANHDALTGLPNRSLFADRLGTALALSRRHGSQLGLLFIDLDGFKRINDTLGHAAGDELLVQAAQRMQQCVREVDTLARLGGDEFAVILGSLREEHECAEVAERLNHALARQFDLMDGSVRIACSIGIALAPLHATTELELRRLADMALYKAKGRGGNTWQMTMAGGKKPPRTVADR</sequence>
<dbReference type="PROSITE" id="PS50112">
    <property type="entry name" value="PAS"/>
    <property type="match status" value="1"/>
</dbReference>
<keyword evidence="1" id="KW-0812">Transmembrane</keyword>
<dbReference type="SMART" id="SM00267">
    <property type="entry name" value="GGDEF"/>
    <property type="match status" value="1"/>
</dbReference>
<dbReference type="Gene3D" id="3.30.450.20">
    <property type="entry name" value="PAS domain"/>
    <property type="match status" value="1"/>
</dbReference>
<keyword evidence="1" id="KW-0472">Membrane</keyword>
<feature type="transmembrane region" description="Helical" evidence="1">
    <location>
        <begin position="231"/>
        <end position="251"/>
    </location>
</feature>
<dbReference type="Gene3D" id="3.30.70.270">
    <property type="match status" value="1"/>
</dbReference>
<dbReference type="PROSITE" id="PS50887">
    <property type="entry name" value="GGDEF"/>
    <property type="match status" value="1"/>
</dbReference>
<gene>
    <name evidence="4" type="ORF">INR99_11950</name>
</gene>
<keyword evidence="1" id="KW-1133">Transmembrane helix</keyword>
<dbReference type="CDD" id="cd00130">
    <property type="entry name" value="PAS"/>
    <property type="match status" value="1"/>
</dbReference>
<dbReference type="InterPro" id="IPR021796">
    <property type="entry name" value="Tll0287-like_dom"/>
</dbReference>
<dbReference type="PANTHER" id="PTHR46663">
    <property type="entry name" value="DIGUANYLATE CYCLASE DGCT-RELATED"/>
    <property type="match status" value="1"/>
</dbReference>
<organism evidence="4 5">
    <name type="scientific">Chitinilyticum piscinae</name>
    <dbReference type="NCBI Taxonomy" id="2866724"/>
    <lineage>
        <taxon>Bacteria</taxon>
        <taxon>Pseudomonadati</taxon>
        <taxon>Pseudomonadota</taxon>
        <taxon>Betaproteobacteria</taxon>
        <taxon>Neisseriales</taxon>
        <taxon>Chitinibacteraceae</taxon>
        <taxon>Chitinilyticum</taxon>
    </lineage>
</organism>
<dbReference type="NCBIfam" id="TIGR00254">
    <property type="entry name" value="GGDEF"/>
    <property type="match status" value="1"/>
</dbReference>
<dbReference type="InterPro" id="IPR000160">
    <property type="entry name" value="GGDEF_dom"/>
</dbReference>
<evidence type="ECO:0000259" key="2">
    <source>
        <dbReference type="PROSITE" id="PS50112"/>
    </source>
</evidence>
<dbReference type="PANTHER" id="PTHR46663:SF3">
    <property type="entry name" value="SLL0267 PROTEIN"/>
    <property type="match status" value="1"/>
</dbReference>
<dbReference type="SUPFAM" id="SSF55073">
    <property type="entry name" value="Nucleotide cyclase"/>
    <property type="match status" value="1"/>
</dbReference>
<dbReference type="CDD" id="cd01949">
    <property type="entry name" value="GGDEF"/>
    <property type="match status" value="1"/>
</dbReference>
<reference evidence="4 5" key="1">
    <citation type="submission" date="2020-10" db="EMBL/GenBank/DDBJ databases">
        <title>The genome sequence of Chitinilyticum litopenaei 4Y14.</title>
        <authorList>
            <person name="Liu Y."/>
        </authorList>
    </citation>
    <scope>NUCLEOTIDE SEQUENCE [LARGE SCALE GENOMIC DNA]</scope>
    <source>
        <strain evidence="4 5">4Y14</strain>
    </source>
</reference>
<evidence type="ECO:0000313" key="4">
    <source>
        <dbReference type="EMBL" id="MBE9610053.1"/>
    </source>
</evidence>
<dbReference type="InterPro" id="IPR043128">
    <property type="entry name" value="Rev_trsase/Diguanyl_cyclase"/>
</dbReference>
<dbReference type="InterPro" id="IPR052163">
    <property type="entry name" value="DGC-Regulatory_Protein"/>
</dbReference>
<feature type="domain" description="GGDEF" evidence="3">
    <location>
        <begin position="440"/>
        <end position="573"/>
    </location>
</feature>
<proteinExistence type="predicted"/>
<dbReference type="Proteomes" id="UP000604481">
    <property type="component" value="Unassembled WGS sequence"/>
</dbReference>
<feature type="domain" description="PAS" evidence="2">
    <location>
        <begin position="284"/>
        <end position="330"/>
    </location>
</feature>
<dbReference type="Pfam" id="PF00990">
    <property type="entry name" value="GGDEF"/>
    <property type="match status" value="1"/>
</dbReference>
<dbReference type="FunFam" id="3.30.70.270:FF:000001">
    <property type="entry name" value="Diguanylate cyclase domain protein"/>
    <property type="match status" value="1"/>
</dbReference>
<dbReference type="AlphaFoldDB" id="A0A8J7FIH2"/>
<dbReference type="Pfam" id="PF11845">
    <property type="entry name" value="Tll0287-like"/>
    <property type="match status" value="1"/>
</dbReference>
<name>A0A8J7FIH2_9NEIS</name>
<keyword evidence="5" id="KW-1185">Reference proteome</keyword>
<protein>
    <submittedName>
        <fullName evidence="4">Diguanylate cyclase</fullName>
    </submittedName>
</protein>
<dbReference type="Pfam" id="PF13426">
    <property type="entry name" value="PAS_9"/>
    <property type="match status" value="1"/>
</dbReference>
<accession>A0A8J7FIH2</accession>
<dbReference type="InterPro" id="IPR035965">
    <property type="entry name" value="PAS-like_dom_sf"/>
</dbReference>
<comment type="caution">
    <text evidence="4">The sequence shown here is derived from an EMBL/GenBank/DDBJ whole genome shotgun (WGS) entry which is preliminary data.</text>
</comment>
<dbReference type="EMBL" id="JADFUA010000006">
    <property type="protein sequence ID" value="MBE9610053.1"/>
    <property type="molecule type" value="Genomic_DNA"/>
</dbReference>
<dbReference type="SUPFAM" id="SSF55785">
    <property type="entry name" value="PYP-like sensor domain (PAS domain)"/>
    <property type="match status" value="1"/>
</dbReference>
<dbReference type="RefSeq" id="WP_194116567.1">
    <property type="nucleotide sequence ID" value="NZ_JADFUA010000006.1"/>
</dbReference>
<evidence type="ECO:0000259" key="3">
    <source>
        <dbReference type="PROSITE" id="PS50887"/>
    </source>
</evidence>
<feature type="transmembrane region" description="Helical" evidence="1">
    <location>
        <begin position="20"/>
        <end position="42"/>
    </location>
</feature>
<dbReference type="InterPro" id="IPR000014">
    <property type="entry name" value="PAS"/>
</dbReference>
<evidence type="ECO:0000313" key="5">
    <source>
        <dbReference type="Proteomes" id="UP000604481"/>
    </source>
</evidence>
<dbReference type="GO" id="GO:0003824">
    <property type="term" value="F:catalytic activity"/>
    <property type="evidence" value="ECO:0007669"/>
    <property type="project" value="UniProtKB-ARBA"/>
</dbReference>
<dbReference type="InterPro" id="IPR029787">
    <property type="entry name" value="Nucleotide_cyclase"/>
</dbReference>
<dbReference type="SMART" id="SM00091">
    <property type="entry name" value="PAS"/>
    <property type="match status" value="1"/>
</dbReference>